<dbReference type="GO" id="GO:0016020">
    <property type="term" value="C:membrane"/>
    <property type="evidence" value="ECO:0007669"/>
    <property type="project" value="GOC"/>
</dbReference>
<dbReference type="GO" id="GO:0008915">
    <property type="term" value="F:lipid-A-disaccharide synthase activity"/>
    <property type="evidence" value="ECO:0007669"/>
    <property type="project" value="UniProtKB-EC"/>
</dbReference>
<dbReference type="EC" id="2.4.1.182" evidence="2"/>
<sequence>MKYYLIVGEASGDLHASNLMCALIQEDPEAEFRFFGGDLMTAVGGTRVKHYKELAYMGFIPVLLHLRTIFRNMKECKQDIVRWAPDVVILVDYPALT</sequence>
<evidence type="ECO:0000256" key="1">
    <source>
        <dbReference type="ARBA" id="ARBA00002056"/>
    </source>
</evidence>
<proteinExistence type="predicted"/>
<evidence type="ECO:0000256" key="2">
    <source>
        <dbReference type="ARBA" id="ARBA00012687"/>
    </source>
</evidence>
<comment type="catalytic activity">
    <reaction evidence="9">
        <text>a lipid X + a UDP-2-N,3-O-bis[(3R)-3-hydroxyacyl]-alpha-D-glucosamine = a lipid A disaccharide + UDP + H(+)</text>
        <dbReference type="Rhea" id="RHEA:67828"/>
        <dbReference type="ChEBI" id="CHEBI:15378"/>
        <dbReference type="ChEBI" id="CHEBI:58223"/>
        <dbReference type="ChEBI" id="CHEBI:137748"/>
        <dbReference type="ChEBI" id="CHEBI:176338"/>
        <dbReference type="ChEBI" id="CHEBI:176343"/>
        <dbReference type="EC" id="2.4.1.182"/>
    </reaction>
</comment>
<evidence type="ECO:0000256" key="4">
    <source>
        <dbReference type="ARBA" id="ARBA00022516"/>
    </source>
</evidence>
<reference evidence="10" key="1">
    <citation type="journal article" date="2015" name="Proc. Natl. Acad. Sci. U.S.A.">
        <title>Functional metagenomic discovery of bacterial effectors in the human microbiome and isolation of commendamide, a GPCR G2A/132 agonist.</title>
        <authorList>
            <person name="Cohen L.J."/>
            <person name="Kang H.S."/>
            <person name="Chu J."/>
            <person name="Huang Y.H."/>
            <person name="Gordon E.A."/>
            <person name="Reddy B.V."/>
            <person name="Ternei M.A."/>
            <person name="Craig J.W."/>
            <person name="Brady S.F."/>
        </authorList>
    </citation>
    <scope>NUCLEOTIDE SEQUENCE</scope>
</reference>
<organism evidence="10">
    <name type="scientific">uncultured bacterium 21f12</name>
    <dbReference type="NCBI Taxonomy" id="1701355"/>
    <lineage>
        <taxon>Bacteria</taxon>
        <taxon>environmental samples</taxon>
    </lineage>
</organism>
<accession>A0A0M4BT56</accession>
<keyword evidence="7" id="KW-0808">Transferase</keyword>
<dbReference type="InterPro" id="IPR003835">
    <property type="entry name" value="Glyco_trans_19"/>
</dbReference>
<keyword evidence="6" id="KW-0328">Glycosyltransferase</keyword>
<dbReference type="PANTHER" id="PTHR30372">
    <property type="entry name" value="LIPID-A-DISACCHARIDE SYNTHASE"/>
    <property type="match status" value="1"/>
</dbReference>
<evidence type="ECO:0000256" key="7">
    <source>
        <dbReference type="ARBA" id="ARBA00022679"/>
    </source>
</evidence>
<name>A0A0M4BT56_9BACT</name>
<evidence type="ECO:0000256" key="5">
    <source>
        <dbReference type="ARBA" id="ARBA00022556"/>
    </source>
</evidence>
<evidence type="ECO:0000256" key="6">
    <source>
        <dbReference type="ARBA" id="ARBA00022676"/>
    </source>
</evidence>
<dbReference type="EMBL" id="KT336253">
    <property type="protein sequence ID" value="ALB75966.1"/>
    <property type="molecule type" value="Genomic_DNA"/>
</dbReference>
<keyword evidence="5" id="KW-0441">Lipid A biosynthesis</keyword>
<keyword evidence="4" id="KW-0444">Lipid biosynthesis</keyword>
<evidence type="ECO:0000256" key="8">
    <source>
        <dbReference type="ARBA" id="ARBA00023098"/>
    </source>
</evidence>
<dbReference type="AlphaFoldDB" id="A0A0M4BT56"/>
<keyword evidence="8" id="KW-0443">Lipid metabolism</keyword>
<dbReference type="Pfam" id="PF02684">
    <property type="entry name" value="LpxB"/>
    <property type="match status" value="1"/>
</dbReference>
<evidence type="ECO:0000313" key="10">
    <source>
        <dbReference type="EMBL" id="ALB75966.1"/>
    </source>
</evidence>
<protein>
    <recommendedName>
        <fullName evidence="3">Lipid-A-disaccharide synthase</fullName>
        <ecNumber evidence="2">2.4.1.182</ecNumber>
    </recommendedName>
</protein>
<dbReference type="GO" id="GO:0009245">
    <property type="term" value="P:lipid A biosynthetic process"/>
    <property type="evidence" value="ECO:0007669"/>
    <property type="project" value="UniProtKB-KW"/>
</dbReference>
<dbReference type="PANTHER" id="PTHR30372:SF4">
    <property type="entry name" value="LIPID-A-DISACCHARIDE SYNTHASE, MITOCHONDRIAL-RELATED"/>
    <property type="match status" value="1"/>
</dbReference>
<evidence type="ECO:0000256" key="3">
    <source>
        <dbReference type="ARBA" id="ARBA00020902"/>
    </source>
</evidence>
<dbReference type="GO" id="GO:0005543">
    <property type="term" value="F:phospholipid binding"/>
    <property type="evidence" value="ECO:0007669"/>
    <property type="project" value="TreeGrafter"/>
</dbReference>
<comment type="function">
    <text evidence="1">Condensation of UDP-2,3-diacylglucosamine and 2,3-diacylglucosamine-1-phosphate to form lipid A disaccharide, a precursor of lipid A, a phosphorylated glycolipid that anchors the lipopolysaccharide to the outer membrane of the cell.</text>
</comment>
<evidence type="ECO:0000256" key="9">
    <source>
        <dbReference type="ARBA" id="ARBA00048975"/>
    </source>
</evidence>